<feature type="binding site" evidence="14">
    <location>
        <position position="424"/>
    </location>
    <ligand>
        <name>Zn(2+)</name>
        <dbReference type="ChEBI" id="CHEBI:29105"/>
    </ligand>
</feature>
<dbReference type="PANTHER" id="PTHR23389:SF9">
    <property type="entry name" value="DNA LIGASE"/>
    <property type="match status" value="1"/>
</dbReference>
<evidence type="ECO:0000256" key="15">
    <source>
        <dbReference type="RuleBase" id="RU000618"/>
    </source>
</evidence>
<feature type="binding site" evidence="14">
    <location>
        <position position="400"/>
    </location>
    <ligand>
        <name>Zn(2+)</name>
        <dbReference type="ChEBI" id="CHEBI:29105"/>
    </ligand>
</feature>
<dbReference type="SUPFAM" id="SSF52113">
    <property type="entry name" value="BRCT domain"/>
    <property type="match status" value="1"/>
</dbReference>
<dbReference type="InterPro" id="IPR001679">
    <property type="entry name" value="DNA_ligase"/>
</dbReference>
<feature type="binding site" evidence="14">
    <location>
        <position position="282"/>
    </location>
    <ligand>
        <name>NAD(+)</name>
        <dbReference type="ChEBI" id="CHEBI:57540"/>
    </ligand>
</feature>
<dbReference type="FunFam" id="3.30.470.30:FF:000001">
    <property type="entry name" value="DNA ligase"/>
    <property type="match status" value="1"/>
</dbReference>
<dbReference type="NCBIfam" id="NF005932">
    <property type="entry name" value="PRK07956.1"/>
    <property type="match status" value="1"/>
</dbReference>
<evidence type="ECO:0000256" key="12">
    <source>
        <dbReference type="ARBA" id="ARBA00034005"/>
    </source>
</evidence>
<dbReference type="GO" id="GO:0006281">
    <property type="term" value="P:DNA repair"/>
    <property type="evidence" value="ECO:0007669"/>
    <property type="project" value="UniProtKB-KW"/>
</dbReference>
<dbReference type="OrthoDB" id="9759736at2"/>
<evidence type="ECO:0000256" key="11">
    <source>
        <dbReference type="ARBA" id="ARBA00023204"/>
    </source>
</evidence>
<dbReference type="SMART" id="SM00278">
    <property type="entry name" value="HhH1"/>
    <property type="match status" value="4"/>
</dbReference>
<dbReference type="PROSITE" id="PS50172">
    <property type="entry name" value="BRCT"/>
    <property type="match status" value="1"/>
</dbReference>
<evidence type="ECO:0000256" key="6">
    <source>
        <dbReference type="ARBA" id="ARBA00022723"/>
    </source>
</evidence>
<evidence type="ECO:0000256" key="3">
    <source>
        <dbReference type="ARBA" id="ARBA00013308"/>
    </source>
</evidence>
<dbReference type="InterPro" id="IPR013839">
    <property type="entry name" value="DNAligase_adenylation"/>
</dbReference>
<comment type="catalytic activity">
    <reaction evidence="12 14 15">
        <text>NAD(+) + (deoxyribonucleotide)n-3'-hydroxyl + 5'-phospho-(deoxyribonucleotide)m = (deoxyribonucleotide)n+m + AMP + beta-nicotinamide D-nucleotide.</text>
        <dbReference type="EC" id="6.5.1.2"/>
    </reaction>
</comment>
<evidence type="ECO:0000256" key="7">
    <source>
        <dbReference type="ARBA" id="ARBA00022763"/>
    </source>
</evidence>
<dbReference type="EMBL" id="CP044205">
    <property type="protein sequence ID" value="QFY45158.1"/>
    <property type="molecule type" value="Genomic_DNA"/>
</dbReference>
<dbReference type="FunFam" id="2.40.50.140:FF:000012">
    <property type="entry name" value="DNA ligase"/>
    <property type="match status" value="1"/>
</dbReference>
<dbReference type="SUPFAM" id="SSF47781">
    <property type="entry name" value="RuvA domain 2-like"/>
    <property type="match status" value="1"/>
</dbReference>
<dbReference type="InterPro" id="IPR018239">
    <property type="entry name" value="DNA_ligase_AS"/>
</dbReference>
<sequence length="667" mass="73344">MQALREEIEAHNRRYYQHDEPIISDSEYDRLLVELQTLERRYREFAYPNSPTQRIGAPPSQAFAEVLHEVPMLSLENAFTDEAVNAFDLRIREKLERDQIEYVVEPKLDGLAVSLLYENGLLVRGATRGDGRSGEDVTHNVLTIADIPRRLAGSGFPERFEVRGEVFMPHAGFAALNERALANGEKLFVNPRNAAAGSLRQLDPAVTATRPLRFLCYGYGSFPERTLPDTLQQLMACFRQWGLPVSEHLQAVLGAEGCLSYYRRLLAGRHELPYDIDGVVYKVSRFDAQAEMGFVSRAPRWAIAHKFPAEEATTTVLAIDVQVGRTGALTPVARLRPVFVGGATVTNATLHNADEIRRKDIRIGDTVVVRRAGDVIPEVVKPILEKRPAAAREFIMPDRCPVCASVVEISGDEAIARCSAELSCPAQRREAILHFASRRAMDIDGLGEKLVDQLLESGRIATVADIYRLQADDVAGMERMGQKSAVNLINAIGKSRETTLARFLYALGIREVGEVTAANLARHLQTLENIMQAESDALQDFPDIGPTMAGHIATFFRQPHNREVIQALLDAGISWPEVEAPAGTASLLAGKTFVLTGTLESMTRDEARQRLQRLGAKVTGSVSAKTNYVIAGTDAGSKLDKALALGVPTLDETAFLGLLKGDVDQDL</sequence>
<dbReference type="Pfam" id="PF14520">
    <property type="entry name" value="HHH_5"/>
    <property type="match status" value="1"/>
</dbReference>
<keyword evidence="7 14" id="KW-0227">DNA damage</keyword>
<dbReference type="InterPro" id="IPR004150">
    <property type="entry name" value="NAD_DNA_ligase_OB"/>
</dbReference>
<feature type="binding site" evidence="14">
    <location>
        <position position="306"/>
    </location>
    <ligand>
        <name>NAD(+)</name>
        <dbReference type="ChEBI" id="CHEBI:57540"/>
    </ligand>
</feature>
<evidence type="ECO:0000256" key="1">
    <source>
        <dbReference type="ARBA" id="ARBA00004067"/>
    </source>
</evidence>
<keyword evidence="6 14" id="KW-0479">Metal-binding</keyword>
<dbReference type="Gene3D" id="1.10.150.20">
    <property type="entry name" value="5' to 3' exonuclease, C-terminal subdomain"/>
    <property type="match status" value="2"/>
</dbReference>
<feature type="binding site" evidence="14">
    <location>
        <position position="403"/>
    </location>
    <ligand>
        <name>Zn(2+)</name>
        <dbReference type="ChEBI" id="CHEBI:29105"/>
    </ligand>
</feature>
<keyword evidence="5 14" id="KW-0235">DNA replication</keyword>
<dbReference type="PROSITE" id="PS01056">
    <property type="entry name" value="DNA_LIGASE_N2"/>
    <property type="match status" value="1"/>
</dbReference>
<dbReference type="HAMAP" id="MF_01588">
    <property type="entry name" value="DNA_ligase_A"/>
    <property type="match status" value="1"/>
</dbReference>
<evidence type="ECO:0000313" key="17">
    <source>
        <dbReference type="EMBL" id="QFY45158.1"/>
    </source>
</evidence>
<dbReference type="Gene3D" id="2.40.50.140">
    <property type="entry name" value="Nucleic acid-binding proteins"/>
    <property type="match status" value="1"/>
</dbReference>
<dbReference type="InterPro" id="IPR013840">
    <property type="entry name" value="DNAligase_N"/>
</dbReference>
<dbReference type="SUPFAM" id="SSF50249">
    <property type="entry name" value="Nucleic acid-binding proteins"/>
    <property type="match status" value="1"/>
</dbReference>
<comment type="similarity">
    <text evidence="13 14">Belongs to the NAD-dependent DNA ligase family. LigA subfamily.</text>
</comment>
<dbReference type="Pfam" id="PF01653">
    <property type="entry name" value="DNA_ligase_aden"/>
    <property type="match status" value="1"/>
</dbReference>
<evidence type="ECO:0000256" key="10">
    <source>
        <dbReference type="ARBA" id="ARBA00023027"/>
    </source>
</evidence>
<evidence type="ECO:0000256" key="8">
    <source>
        <dbReference type="ARBA" id="ARBA00022833"/>
    </source>
</evidence>
<reference evidence="17 18" key="1">
    <citation type="submission" date="2019-09" db="EMBL/GenBank/DDBJ databases">
        <title>Ecophysiology of the spiral-shaped methanotroph Methylospira mobilis as revealed by the complete genome sequence.</title>
        <authorList>
            <person name="Oshkin I.Y."/>
            <person name="Dedysh S.N."/>
            <person name="Miroshnikov K."/>
            <person name="Danilova O.V."/>
            <person name="Hakobyan A."/>
            <person name="Liesack W."/>
        </authorList>
    </citation>
    <scope>NUCLEOTIDE SEQUENCE [LARGE SCALE GENOMIC DNA]</scope>
    <source>
        <strain evidence="17 18">Shm1</strain>
    </source>
</reference>
<dbReference type="Proteomes" id="UP000325755">
    <property type="component" value="Chromosome"/>
</dbReference>
<protein>
    <recommendedName>
        <fullName evidence="3 14">DNA ligase</fullName>
        <ecNumber evidence="2 14">6.5.1.2</ecNumber>
    </recommendedName>
    <alternativeName>
        <fullName evidence="14">Polydeoxyribonucleotide synthase [NAD(+)]</fullName>
    </alternativeName>
</protein>
<dbReference type="InterPro" id="IPR003583">
    <property type="entry name" value="Hlx-hairpin-Hlx_DNA-bd_motif"/>
</dbReference>
<dbReference type="InParanoid" id="A0A5Q0BSU9"/>
<feature type="binding site" evidence="14">
    <location>
        <begin position="74"/>
        <end position="75"/>
    </location>
    <ligand>
        <name>NAD(+)</name>
        <dbReference type="ChEBI" id="CHEBI:57540"/>
    </ligand>
</feature>
<keyword evidence="10 14" id="KW-0520">NAD</keyword>
<evidence type="ECO:0000256" key="14">
    <source>
        <dbReference type="HAMAP-Rule" id="MF_01588"/>
    </source>
</evidence>
<feature type="binding site" evidence="14">
    <location>
        <position position="128"/>
    </location>
    <ligand>
        <name>NAD(+)</name>
        <dbReference type="ChEBI" id="CHEBI:57540"/>
    </ligand>
</feature>
<comment type="function">
    <text evidence="1 14">DNA ligase that catalyzes the formation of phosphodiester linkages between 5'-phosphoryl and 3'-hydroxyl groups in double-stranded DNA using NAD as a coenzyme and as the energy source for the reaction. It is essential for DNA replication and repair of damaged DNA.</text>
</comment>
<dbReference type="CDD" id="cd00114">
    <property type="entry name" value="LIGANc"/>
    <property type="match status" value="1"/>
</dbReference>
<dbReference type="FunFam" id="1.10.150.20:FF:000006">
    <property type="entry name" value="DNA ligase"/>
    <property type="match status" value="1"/>
</dbReference>
<dbReference type="GO" id="GO:0006260">
    <property type="term" value="P:DNA replication"/>
    <property type="evidence" value="ECO:0007669"/>
    <property type="project" value="UniProtKB-KW"/>
</dbReference>
<dbReference type="InterPro" id="IPR001357">
    <property type="entry name" value="BRCT_dom"/>
</dbReference>
<evidence type="ECO:0000256" key="5">
    <source>
        <dbReference type="ARBA" id="ARBA00022705"/>
    </source>
</evidence>
<dbReference type="GO" id="GO:0005829">
    <property type="term" value="C:cytosol"/>
    <property type="evidence" value="ECO:0007669"/>
    <property type="project" value="TreeGrafter"/>
</dbReference>
<evidence type="ECO:0000256" key="4">
    <source>
        <dbReference type="ARBA" id="ARBA00022598"/>
    </source>
</evidence>
<dbReference type="FunCoup" id="A0A5Q0BSU9">
    <property type="interactions" value="454"/>
</dbReference>
<dbReference type="KEGG" id="mmob:F6R98_16310"/>
<dbReference type="Gene3D" id="3.40.50.10190">
    <property type="entry name" value="BRCT domain"/>
    <property type="match status" value="1"/>
</dbReference>
<dbReference type="GO" id="GO:0046872">
    <property type="term" value="F:metal ion binding"/>
    <property type="evidence" value="ECO:0007669"/>
    <property type="project" value="UniProtKB-KW"/>
</dbReference>
<dbReference type="Gene3D" id="6.20.10.30">
    <property type="match status" value="1"/>
</dbReference>
<proteinExistence type="inferred from homology"/>
<dbReference type="GO" id="GO:0003911">
    <property type="term" value="F:DNA ligase (NAD+) activity"/>
    <property type="evidence" value="ECO:0007669"/>
    <property type="project" value="UniProtKB-UniRule"/>
</dbReference>
<evidence type="ECO:0000259" key="16">
    <source>
        <dbReference type="PROSITE" id="PS50172"/>
    </source>
</evidence>
<dbReference type="InterPro" id="IPR041663">
    <property type="entry name" value="DisA/LigA_HHH"/>
</dbReference>
<dbReference type="InterPro" id="IPR010994">
    <property type="entry name" value="RuvA_2-like"/>
</dbReference>
<dbReference type="InterPro" id="IPR036420">
    <property type="entry name" value="BRCT_dom_sf"/>
</dbReference>
<feature type="active site" description="N6-AMP-lysine intermediate" evidence="14">
    <location>
        <position position="107"/>
    </location>
</feature>
<accession>A0A5Q0BSU9</accession>
<dbReference type="EC" id="6.5.1.2" evidence="2 14"/>
<dbReference type="Pfam" id="PF03120">
    <property type="entry name" value="OB_DNA_ligase"/>
    <property type="match status" value="1"/>
</dbReference>
<dbReference type="SMART" id="SM00292">
    <property type="entry name" value="BRCT"/>
    <property type="match status" value="1"/>
</dbReference>
<evidence type="ECO:0000256" key="13">
    <source>
        <dbReference type="ARBA" id="ARBA00060881"/>
    </source>
</evidence>
<organism evidence="17 18">
    <name type="scientific">Candidatus Methylospira mobilis</name>
    <dbReference type="NCBI Taxonomy" id="1808979"/>
    <lineage>
        <taxon>Bacteria</taxon>
        <taxon>Pseudomonadati</taxon>
        <taxon>Pseudomonadota</taxon>
        <taxon>Gammaproteobacteria</taxon>
        <taxon>Methylococcales</taxon>
        <taxon>Methylococcaceae</taxon>
        <taxon>Candidatus Methylospira</taxon>
    </lineage>
</organism>
<comment type="cofactor">
    <cofactor evidence="14">
        <name>Mg(2+)</name>
        <dbReference type="ChEBI" id="CHEBI:18420"/>
    </cofactor>
    <cofactor evidence="14">
        <name>Mn(2+)</name>
        <dbReference type="ChEBI" id="CHEBI:29035"/>
    </cofactor>
</comment>
<feature type="binding site" evidence="14">
    <location>
        <position position="165"/>
    </location>
    <ligand>
        <name>NAD(+)</name>
        <dbReference type="ChEBI" id="CHEBI:57540"/>
    </ligand>
</feature>
<keyword evidence="8 14" id="KW-0862">Zinc</keyword>
<dbReference type="GO" id="GO:0003677">
    <property type="term" value="F:DNA binding"/>
    <property type="evidence" value="ECO:0007669"/>
    <property type="project" value="InterPro"/>
</dbReference>
<dbReference type="FunFam" id="1.10.150.20:FF:000007">
    <property type="entry name" value="DNA ligase"/>
    <property type="match status" value="1"/>
</dbReference>
<dbReference type="Pfam" id="PF12826">
    <property type="entry name" value="HHH_2"/>
    <property type="match status" value="1"/>
</dbReference>
<dbReference type="PIRSF" id="PIRSF001604">
    <property type="entry name" value="LigA"/>
    <property type="match status" value="1"/>
</dbReference>
<keyword evidence="18" id="KW-1185">Reference proteome</keyword>
<keyword evidence="9 14" id="KW-0460">Magnesium</keyword>
<name>A0A5Q0BSU9_9GAMM</name>
<evidence type="ECO:0000256" key="9">
    <source>
        <dbReference type="ARBA" id="ARBA00022842"/>
    </source>
</evidence>
<dbReference type="SMART" id="SM00532">
    <property type="entry name" value="LIGANc"/>
    <property type="match status" value="1"/>
</dbReference>
<feature type="binding site" evidence="14">
    <location>
        <begin position="25"/>
        <end position="29"/>
    </location>
    <ligand>
        <name>NAD(+)</name>
        <dbReference type="ChEBI" id="CHEBI:57540"/>
    </ligand>
</feature>
<dbReference type="PROSITE" id="PS01055">
    <property type="entry name" value="DNA_LIGASE_N1"/>
    <property type="match status" value="1"/>
</dbReference>
<gene>
    <name evidence="14 17" type="primary">ligA</name>
    <name evidence="17" type="ORF">F6R98_16310</name>
</gene>
<evidence type="ECO:0000313" key="18">
    <source>
        <dbReference type="Proteomes" id="UP000325755"/>
    </source>
</evidence>
<evidence type="ECO:0000256" key="2">
    <source>
        <dbReference type="ARBA" id="ARBA00012722"/>
    </source>
</evidence>
<dbReference type="SUPFAM" id="SSF56091">
    <property type="entry name" value="DNA ligase/mRNA capping enzyme, catalytic domain"/>
    <property type="match status" value="1"/>
</dbReference>
<dbReference type="PANTHER" id="PTHR23389">
    <property type="entry name" value="CHROMOSOME TRANSMISSION FIDELITY FACTOR 18"/>
    <property type="match status" value="1"/>
</dbReference>
<keyword evidence="14" id="KW-0464">Manganese</keyword>
<feature type="domain" description="BRCT" evidence="16">
    <location>
        <begin position="583"/>
        <end position="652"/>
    </location>
</feature>
<dbReference type="AlphaFoldDB" id="A0A5Q0BSU9"/>
<dbReference type="Gene3D" id="1.10.287.610">
    <property type="entry name" value="Helix hairpin bin"/>
    <property type="match status" value="1"/>
</dbReference>
<dbReference type="NCBIfam" id="TIGR00575">
    <property type="entry name" value="dnlj"/>
    <property type="match status" value="1"/>
</dbReference>
<keyword evidence="4 14" id="KW-0436">Ligase</keyword>
<dbReference type="InterPro" id="IPR033136">
    <property type="entry name" value="DNA_ligase_CS"/>
</dbReference>
<dbReference type="Pfam" id="PF00533">
    <property type="entry name" value="BRCT"/>
    <property type="match status" value="1"/>
</dbReference>
<dbReference type="InterPro" id="IPR012340">
    <property type="entry name" value="NA-bd_OB-fold"/>
</dbReference>
<dbReference type="Gene3D" id="3.30.470.30">
    <property type="entry name" value="DNA ligase/mRNA capping enzyme"/>
    <property type="match status" value="1"/>
</dbReference>
<keyword evidence="11 14" id="KW-0234">DNA repair</keyword>
<comment type="caution">
    <text evidence="14">Lacks conserved residue(s) required for the propagation of feature annotation.</text>
</comment>
<feature type="binding site" evidence="14">
    <location>
        <position position="105"/>
    </location>
    <ligand>
        <name>NAD(+)</name>
        <dbReference type="ChEBI" id="CHEBI:57540"/>
    </ligand>
</feature>